<dbReference type="Gene3D" id="3.40.190.120">
    <property type="entry name" value="Osmoprotection protein (prox), domain 2"/>
    <property type="match status" value="1"/>
</dbReference>
<dbReference type="CDD" id="cd13606">
    <property type="entry name" value="PBP2_ProX_like"/>
    <property type="match status" value="1"/>
</dbReference>
<feature type="signal peptide" evidence="1">
    <location>
        <begin position="1"/>
        <end position="29"/>
    </location>
</feature>
<evidence type="ECO:0000313" key="4">
    <source>
        <dbReference type="Proteomes" id="UP000294194"/>
    </source>
</evidence>
<dbReference type="GO" id="GO:0022857">
    <property type="term" value="F:transmembrane transporter activity"/>
    <property type="evidence" value="ECO:0007669"/>
    <property type="project" value="InterPro"/>
</dbReference>
<reference evidence="4" key="1">
    <citation type="submission" date="2019-02" db="EMBL/GenBank/DDBJ databases">
        <title>Glaciihabitans arcticus sp. nov., a psychrotolerant bacterium isolated from polar soil.</title>
        <authorList>
            <person name="Dahal R.H."/>
        </authorList>
    </citation>
    <scope>NUCLEOTIDE SEQUENCE [LARGE SCALE GENOMIC DNA]</scope>
    <source>
        <strain evidence="4">RP-3-7</strain>
    </source>
</reference>
<evidence type="ECO:0000256" key="1">
    <source>
        <dbReference type="SAM" id="SignalP"/>
    </source>
</evidence>
<evidence type="ECO:0000259" key="2">
    <source>
        <dbReference type="Pfam" id="PF04069"/>
    </source>
</evidence>
<proteinExistence type="predicted"/>
<dbReference type="SUPFAM" id="SSF53850">
    <property type="entry name" value="Periplasmic binding protein-like II"/>
    <property type="match status" value="1"/>
</dbReference>
<gene>
    <name evidence="3" type="ORF">EYE40_09215</name>
</gene>
<dbReference type="AlphaFoldDB" id="A0A4Q9GXR7"/>
<organism evidence="3 4">
    <name type="scientific">Glaciihabitans arcticus</name>
    <dbReference type="NCBI Taxonomy" id="2668039"/>
    <lineage>
        <taxon>Bacteria</taxon>
        <taxon>Bacillati</taxon>
        <taxon>Actinomycetota</taxon>
        <taxon>Actinomycetes</taxon>
        <taxon>Micrococcales</taxon>
        <taxon>Microbacteriaceae</taxon>
        <taxon>Glaciihabitans</taxon>
    </lineage>
</organism>
<dbReference type="GO" id="GO:0043190">
    <property type="term" value="C:ATP-binding cassette (ABC) transporter complex"/>
    <property type="evidence" value="ECO:0007669"/>
    <property type="project" value="InterPro"/>
</dbReference>
<accession>A0A4Q9GXR7</accession>
<feature type="domain" description="ABC-type glycine betaine transport system substrate-binding" evidence="2">
    <location>
        <begin position="43"/>
        <end position="303"/>
    </location>
</feature>
<dbReference type="Proteomes" id="UP000294194">
    <property type="component" value="Unassembled WGS sequence"/>
</dbReference>
<dbReference type="Pfam" id="PF04069">
    <property type="entry name" value="OpuAC"/>
    <property type="match status" value="1"/>
</dbReference>
<dbReference type="Gene3D" id="3.40.190.10">
    <property type="entry name" value="Periplasmic binding protein-like II"/>
    <property type="match status" value="1"/>
</dbReference>
<sequence>MFTASSKARGAVGVIAVGAILALAGCATTDPTGPAEGGEASGDTIKIGSFQFPESEILGNIYAIALEDAGFDVETTFNIGPRQATIPALDDGSINLIPEYNGNLMFFYDTEAEARSTEEVDAALEELVPEGFQVLDSSAAEDKDAYVVTQAKAEEFGLKEIGDLKKLEPLTLGANPQFGELGYGVPGLASVYGVTKVTFQSIEDYGGPDTVKALVDDAVQVADIYTTSPDLVAKKLLVLEDPENLIAAQNVLPLLNSDIYSDKLAEVLNKISAEMTTDDLIALRDRVEGTEKAQASAAARDWLVDKGLITE</sequence>
<name>A0A4Q9GXR7_9MICO</name>
<protein>
    <submittedName>
        <fullName evidence="3">ABC transporter substrate-binding protein</fullName>
    </submittedName>
</protein>
<comment type="caution">
    <text evidence="3">The sequence shown here is derived from an EMBL/GenBank/DDBJ whole genome shotgun (WGS) entry which is preliminary data.</text>
</comment>
<keyword evidence="4" id="KW-1185">Reference proteome</keyword>
<dbReference type="InterPro" id="IPR007210">
    <property type="entry name" value="ABC_Gly_betaine_transp_sub-bd"/>
</dbReference>
<dbReference type="RefSeq" id="WP_130981664.1">
    <property type="nucleotide sequence ID" value="NZ_SISG01000001.1"/>
</dbReference>
<dbReference type="PROSITE" id="PS51257">
    <property type="entry name" value="PROKAR_LIPOPROTEIN"/>
    <property type="match status" value="1"/>
</dbReference>
<keyword evidence="1" id="KW-0732">Signal</keyword>
<dbReference type="EMBL" id="SISG01000001">
    <property type="protein sequence ID" value="TBN57553.1"/>
    <property type="molecule type" value="Genomic_DNA"/>
</dbReference>
<feature type="chain" id="PRO_5039216945" evidence="1">
    <location>
        <begin position="30"/>
        <end position="311"/>
    </location>
</feature>
<evidence type="ECO:0000313" key="3">
    <source>
        <dbReference type="EMBL" id="TBN57553.1"/>
    </source>
</evidence>